<dbReference type="GO" id="GO:0000155">
    <property type="term" value="F:phosphorelay sensor kinase activity"/>
    <property type="evidence" value="ECO:0007669"/>
    <property type="project" value="InterPro"/>
</dbReference>
<dbReference type="PANTHER" id="PTHR34220:SF9">
    <property type="entry name" value="SIGNAL TRANSDUCTION HISTIDINE KINASE INTERNAL REGION DOMAIN-CONTAINING PROTEIN"/>
    <property type="match status" value="1"/>
</dbReference>
<name>A0A7X4HGZ5_9BURK</name>
<protein>
    <recommendedName>
        <fullName evidence="2">Histidine kinase/HSP90-like ATPase domain-containing protein</fullName>
    </recommendedName>
</protein>
<dbReference type="InterPro" id="IPR010559">
    <property type="entry name" value="Sig_transdc_His_kin_internal"/>
</dbReference>
<dbReference type="Pfam" id="PF06580">
    <property type="entry name" value="His_kinase"/>
    <property type="match status" value="1"/>
</dbReference>
<dbReference type="InterPro" id="IPR050640">
    <property type="entry name" value="Bact_2-comp_sensor_kinase"/>
</dbReference>
<dbReference type="InterPro" id="IPR036890">
    <property type="entry name" value="HATPase_C_sf"/>
</dbReference>
<dbReference type="Proteomes" id="UP000450676">
    <property type="component" value="Unassembled WGS sequence"/>
</dbReference>
<dbReference type="Pfam" id="PF02518">
    <property type="entry name" value="HATPase_c"/>
    <property type="match status" value="1"/>
</dbReference>
<dbReference type="Gene3D" id="3.30.565.10">
    <property type="entry name" value="Histidine kinase-like ATPase, C-terminal domain"/>
    <property type="match status" value="1"/>
</dbReference>
<keyword evidence="4" id="KW-1185">Reference proteome</keyword>
<dbReference type="AlphaFoldDB" id="A0A7X4HGZ5"/>
<keyword evidence="1" id="KW-0812">Transmembrane</keyword>
<keyword evidence="1" id="KW-0472">Membrane</keyword>
<feature type="transmembrane region" description="Helical" evidence="1">
    <location>
        <begin position="123"/>
        <end position="144"/>
    </location>
</feature>
<dbReference type="GO" id="GO:0016020">
    <property type="term" value="C:membrane"/>
    <property type="evidence" value="ECO:0007669"/>
    <property type="project" value="InterPro"/>
</dbReference>
<evidence type="ECO:0000259" key="2">
    <source>
        <dbReference type="SMART" id="SM00387"/>
    </source>
</evidence>
<dbReference type="RefSeq" id="WP_161075274.1">
    <property type="nucleotide sequence ID" value="NZ_WWCU01000051.1"/>
</dbReference>
<keyword evidence="1" id="KW-1133">Transmembrane helix</keyword>
<evidence type="ECO:0000313" key="4">
    <source>
        <dbReference type="Proteomes" id="UP000450676"/>
    </source>
</evidence>
<comment type="caution">
    <text evidence="3">The sequence shown here is derived from an EMBL/GenBank/DDBJ whole genome shotgun (WGS) entry which is preliminary data.</text>
</comment>
<accession>A0A7X4HGZ5</accession>
<feature type="transmembrane region" description="Helical" evidence="1">
    <location>
        <begin position="50"/>
        <end position="75"/>
    </location>
</feature>
<dbReference type="PANTHER" id="PTHR34220">
    <property type="entry name" value="SENSOR HISTIDINE KINASE YPDA"/>
    <property type="match status" value="1"/>
</dbReference>
<organism evidence="3 4">
    <name type="scientific">Pseudoduganella aquatica</name>
    <dbReference type="NCBI Taxonomy" id="2660641"/>
    <lineage>
        <taxon>Bacteria</taxon>
        <taxon>Pseudomonadati</taxon>
        <taxon>Pseudomonadota</taxon>
        <taxon>Betaproteobacteria</taxon>
        <taxon>Burkholderiales</taxon>
        <taxon>Oxalobacteraceae</taxon>
        <taxon>Telluria group</taxon>
        <taxon>Pseudoduganella</taxon>
    </lineage>
</organism>
<dbReference type="EMBL" id="WWCU01000051">
    <property type="protein sequence ID" value="MYN10995.1"/>
    <property type="molecule type" value="Genomic_DNA"/>
</dbReference>
<dbReference type="InterPro" id="IPR003594">
    <property type="entry name" value="HATPase_dom"/>
</dbReference>
<feature type="domain" description="Histidine kinase/HSP90-like ATPase" evidence="2">
    <location>
        <begin position="257"/>
        <end position="353"/>
    </location>
</feature>
<sequence length="365" mass="37960">MAGTAFPEAELGPAPALLRLAGCSGKQAAASAAILLLLVVAAWHKHSLAWLALFGALLAALAIAAALLLLVRLVLPPQQSAQDQGWAWAWAGLAAGVVAGAGGAVLVYRVLKAGLGIDGLGDGRIFGSALALCALLLAFPLAALRRQSQALQMAGLKQSALAAELKSLQAQVEPHFLYNTLANTRYLARHEPEKAVRMLDHLIAYLHTALPDMRTPSSTLGRECELAEHYLALMAIRFGERMSFDVACPAELKLAAMPPLMLMSLVENAVRHGVEAKPGEVRVSVSAAQVGGVLHILVADSGAGLAQTVFGSGVGLRNVRERLAAQFGDSAGFELRTGGEGRTEAELRLPLSWAGAAAVSTGTVA</sequence>
<dbReference type="SUPFAM" id="SSF55874">
    <property type="entry name" value="ATPase domain of HSP90 chaperone/DNA topoisomerase II/histidine kinase"/>
    <property type="match status" value="1"/>
</dbReference>
<proteinExistence type="predicted"/>
<dbReference type="SMART" id="SM00387">
    <property type="entry name" value="HATPase_c"/>
    <property type="match status" value="1"/>
</dbReference>
<feature type="transmembrane region" description="Helical" evidence="1">
    <location>
        <begin position="28"/>
        <end position="44"/>
    </location>
</feature>
<feature type="transmembrane region" description="Helical" evidence="1">
    <location>
        <begin position="87"/>
        <end position="111"/>
    </location>
</feature>
<gene>
    <name evidence="3" type="ORF">GTP77_27125</name>
</gene>
<evidence type="ECO:0000256" key="1">
    <source>
        <dbReference type="SAM" id="Phobius"/>
    </source>
</evidence>
<evidence type="ECO:0000313" key="3">
    <source>
        <dbReference type="EMBL" id="MYN10995.1"/>
    </source>
</evidence>
<reference evidence="3 4" key="1">
    <citation type="submission" date="2019-12" db="EMBL/GenBank/DDBJ databases">
        <title>Novel species isolated from a subtropical stream in China.</title>
        <authorList>
            <person name="Lu H."/>
        </authorList>
    </citation>
    <scope>NUCLEOTIDE SEQUENCE [LARGE SCALE GENOMIC DNA]</scope>
    <source>
        <strain evidence="3 4">FT127W</strain>
    </source>
</reference>